<geneLocation type="plasmid" evidence="9">
    <name>co2235_mp</name>
</geneLocation>
<feature type="transmembrane region" description="Helical" evidence="4">
    <location>
        <begin position="81"/>
        <end position="99"/>
    </location>
</feature>
<name>A0A375FQ09_9BURK</name>
<dbReference type="InterPro" id="IPR036259">
    <property type="entry name" value="MFS_trans_sf"/>
</dbReference>
<dbReference type="InterPro" id="IPR011701">
    <property type="entry name" value="MFS"/>
</dbReference>
<feature type="transmembrane region" description="Helical" evidence="4">
    <location>
        <begin position="139"/>
        <end position="157"/>
    </location>
</feature>
<dbReference type="PANTHER" id="PTHR11360:SF284">
    <property type="entry name" value="EG:103B4.3 PROTEIN-RELATED"/>
    <property type="match status" value="1"/>
</dbReference>
<feature type="transmembrane region" description="Helical" evidence="4">
    <location>
        <begin position="169"/>
        <end position="187"/>
    </location>
</feature>
<evidence type="ECO:0000259" key="5">
    <source>
        <dbReference type="PROSITE" id="PS50850"/>
    </source>
</evidence>
<evidence type="ECO:0000256" key="3">
    <source>
        <dbReference type="ARBA" id="ARBA00023136"/>
    </source>
</evidence>
<evidence type="ECO:0000256" key="1">
    <source>
        <dbReference type="ARBA" id="ARBA00022692"/>
    </source>
</evidence>
<reference evidence="6 10" key="3">
    <citation type="submission" date="2021-02" db="EMBL/GenBank/DDBJ databases">
        <title>Complete Genome Sequence of Cupriavidus oxalaticus Strain Ox1, a Soil Oxalate-Degrading Species.</title>
        <authorList>
            <person name="Palmieri F."/>
            <person name="Udriet P."/>
            <person name="Deuasquier M."/>
            <person name="Beaudoing E."/>
            <person name="Johnson S.L."/>
            <person name="Davenport K.W."/>
            <person name="Chain P.S."/>
            <person name="Bindschedler S."/>
            <person name="Junier P."/>
        </authorList>
    </citation>
    <scope>NUCLEOTIDE SEQUENCE [LARGE SCALE GENOMIC DNA]</scope>
    <source>
        <strain evidence="6 10">Ox1</strain>
    </source>
</reference>
<keyword evidence="3 4" id="KW-0472">Membrane</keyword>
<protein>
    <submittedName>
        <fullName evidence="6">MFS transporter</fullName>
    </submittedName>
</protein>
<reference evidence="7 9" key="1">
    <citation type="submission" date="2018-01" db="EMBL/GenBank/DDBJ databases">
        <authorList>
            <person name="Clerissi C."/>
        </authorList>
    </citation>
    <scope>NUCLEOTIDE SEQUENCE</scope>
    <source>
        <strain evidence="7">Cupriavidus oxalaticus LMG 2235</strain>
        <plasmid evidence="9">co2235_mp</plasmid>
    </source>
</reference>
<dbReference type="OrthoDB" id="146345at2"/>
<dbReference type="PROSITE" id="PS50850">
    <property type="entry name" value="MFS"/>
    <property type="match status" value="1"/>
</dbReference>
<evidence type="ECO:0000256" key="2">
    <source>
        <dbReference type="ARBA" id="ARBA00022989"/>
    </source>
</evidence>
<dbReference type="GeneID" id="303489176"/>
<dbReference type="SUPFAM" id="SSF103473">
    <property type="entry name" value="MFS general substrate transporter"/>
    <property type="match status" value="1"/>
</dbReference>
<dbReference type="Proteomes" id="UP000623307">
    <property type="component" value="Chromosome 1"/>
</dbReference>
<reference evidence="9" key="2">
    <citation type="submission" date="2018-01" db="EMBL/GenBank/DDBJ databases">
        <authorList>
            <person name="Gaut B.S."/>
            <person name="Morton B.R."/>
            <person name="Clegg M.T."/>
            <person name="Duvall M.R."/>
        </authorList>
    </citation>
    <scope>NUCLEOTIDE SEQUENCE [LARGE SCALE GENOMIC DNA]</scope>
</reference>
<dbReference type="InterPro" id="IPR020846">
    <property type="entry name" value="MFS_dom"/>
</dbReference>
<dbReference type="EMBL" id="OGUS01000084">
    <property type="protein sequence ID" value="SPC07775.1"/>
    <property type="molecule type" value="Genomic_DNA"/>
</dbReference>
<proteinExistence type="predicted"/>
<feature type="transmembrane region" description="Helical" evidence="4">
    <location>
        <begin position="105"/>
        <end position="127"/>
    </location>
</feature>
<feature type="transmembrane region" description="Helical" evidence="4">
    <location>
        <begin position="284"/>
        <end position="305"/>
    </location>
</feature>
<feature type="transmembrane region" description="Helical" evidence="4">
    <location>
        <begin position="247"/>
        <end position="272"/>
    </location>
</feature>
<feature type="transmembrane region" description="Helical" evidence="4">
    <location>
        <begin position="46"/>
        <end position="69"/>
    </location>
</feature>
<dbReference type="GO" id="GO:0022857">
    <property type="term" value="F:transmembrane transporter activity"/>
    <property type="evidence" value="ECO:0007669"/>
    <property type="project" value="InterPro"/>
</dbReference>
<dbReference type="AlphaFoldDB" id="A0A375FQ09"/>
<feature type="transmembrane region" description="Helical" evidence="4">
    <location>
        <begin position="378"/>
        <end position="397"/>
    </location>
</feature>
<evidence type="ECO:0000313" key="10">
    <source>
        <dbReference type="Proteomes" id="UP000623307"/>
    </source>
</evidence>
<dbReference type="Pfam" id="PF07690">
    <property type="entry name" value="MFS_1"/>
    <property type="match status" value="1"/>
</dbReference>
<dbReference type="PANTHER" id="PTHR11360">
    <property type="entry name" value="MONOCARBOXYLATE TRANSPORTER"/>
    <property type="match status" value="1"/>
</dbReference>
<gene>
    <name evidence="8" type="ORF">CO2235_MP80270</name>
    <name evidence="7" type="ORF">CO2235_U770217</name>
    <name evidence="6" type="ORF">JTE92_06575</name>
</gene>
<feature type="transmembrane region" description="Helical" evidence="4">
    <location>
        <begin position="311"/>
        <end position="336"/>
    </location>
</feature>
<sequence length="413" mass="42021">MDTTVHVRSRSHLTIALAAGAVFALGLGLRQSLPLFISLLNSHTGVGYATVSLAFGVSQLMWGVAQPVAGVIADRWGPRPVMIAGATLFAAAVAATPAAGSAMALMLLIGVAAAAGSGAIGPAMLMSAASRLIPEVHRAMASGIINAGGSVGQFTILPLTQLLIGGAGWQPALVLLGAAGLAAIPAIRVITRAAPAHAAANGGTASVGTVGEALRGALRDPSFLLLNAGFFACGFHIAFISTHLPGVVALCGMPATVSAWSLSLIGLCNILGSPFIGKAIQTASMKYALAVLYFARALLIMAFVMSPKTPLSFALFAAGLGLTYLSTVPPTIGLVARLRGARYLATLFGVVMLSHQLGGFLGAWLGGKAFEMTGGYDWMWQADIALCLLAAMLHLPIREARPLPLAAGQAQPT</sequence>
<organism evidence="7 9">
    <name type="scientific">Cupriavidus oxalaticus</name>
    <dbReference type="NCBI Taxonomy" id="96344"/>
    <lineage>
        <taxon>Bacteria</taxon>
        <taxon>Pseudomonadati</taxon>
        <taxon>Pseudomonadota</taxon>
        <taxon>Betaproteobacteria</taxon>
        <taxon>Burkholderiales</taxon>
        <taxon>Burkholderiaceae</taxon>
        <taxon>Cupriavidus</taxon>
    </lineage>
</organism>
<accession>A0A375FQ09</accession>
<dbReference type="Gene3D" id="1.20.1250.20">
    <property type="entry name" value="MFS general substrate transporter like domains"/>
    <property type="match status" value="2"/>
</dbReference>
<dbReference type="EMBL" id="CP069811">
    <property type="protein sequence ID" value="QRQ90347.1"/>
    <property type="molecule type" value="Genomic_DNA"/>
</dbReference>
<dbReference type="CDD" id="cd17355">
    <property type="entry name" value="MFS_YcxA_like"/>
    <property type="match status" value="1"/>
</dbReference>
<evidence type="ECO:0000256" key="4">
    <source>
        <dbReference type="SAM" id="Phobius"/>
    </source>
</evidence>
<dbReference type="EMBL" id="OGUS01000143">
    <property type="protein sequence ID" value="SPC24390.1"/>
    <property type="molecule type" value="Genomic_DNA"/>
</dbReference>
<feature type="transmembrane region" description="Helical" evidence="4">
    <location>
        <begin position="223"/>
        <end position="241"/>
    </location>
</feature>
<evidence type="ECO:0000313" key="8">
    <source>
        <dbReference type="EMBL" id="SPC24390.1"/>
    </source>
</evidence>
<evidence type="ECO:0000313" key="6">
    <source>
        <dbReference type="EMBL" id="QRQ90347.1"/>
    </source>
</evidence>
<feature type="domain" description="Major facilitator superfamily (MFS) profile" evidence="5">
    <location>
        <begin position="12"/>
        <end position="402"/>
    </location>
</feature>
<dbReference type="Proteomes" id="UP000256862">
    <property type="component" value="Plasmid CO2235_mp"/>
</dbReference>
<dbReference type="RefSeq" id="WP_063239238.1">
    <property type="nucleotide sequence ID" value="NZ_CP069809.1"/>
</dbReference>
<keyword evidence="10" id="KW-1185">Reference proteome</keyword>
<keyword evidence="2 4" id="KW-1133">Transmembrane helix</keyword>
<dbReference type="InterPro" id="IPR050327">
    <property type="entry name" value="Proton-linked_MCT"/>
</dbReference>
<evidence type="ECO:0000313" key="7">
    <source>
        <dbReference type="EMBL" id="SPC07775.1"/>
    </source>
</evidence>
<feature type="transmembrane region" description="Helical" evidence="4">
    <location>
        <begin position="343"/>
        <end position="366"/>
    </location>
</feature>
<evidence type="ECO:0000313" key="9">
    <source>
        <dbReference type="Proteomes" id="UP000256862"/>
    </source>
</evidence>
<keyword evidence="1 4" id="KW-0812">Transmembrane</keyword>